<reference evidence="1" key="1">
    <citation type="submission" date="2013-03" db="EMBL/GenBank/DDBJ databases">
        <authorList>
            <person name="Harkins D.M."/>
            <person name="Durkin A.S."/>
            <person name="Brinkac L.M."/>
            <person name="Haft D.H."/>
            <person name="Selengut J.D."/>
            <person name="Sanka R."/>
            <person name="DePew J."/>
            <person name="Purushe J."/>
            <person name="Hartskeerl R.A."/>
            <person name="Ahmed A."/>
            <person name="van der Linden H."/>
            <person name="Goris M.G.A."/>
            <person name="Vinetz J.M."/>
            <person name="Sutton G.G."/>
            <person name="Nierman W.C."/>
            <person name="Fouts D.E."/>
        </authorList>
    </citation>
    <scope>NUCLEOTIDE SEQUENCE [LARGE SCALE GENOMIC DNA]</scope>
    <source>
        <strain evidence="1">ICFT</strain>
    </source>
</reference>
<comment type="caution">
    <text evidence="1">The sequence shown here is derived from an EMBL/GenBank/DDBJ whole genome shotgun (WGS) entry which is preliminary data.</text>
</comment>
<dbReference type="InterPro" id="IPR052209">
    <property type="entry name" value="CbiZ"/>
</dbReference>
<dbReference type="InterPro" id="IPR002808">
    <property type="entry name" value="AdoCbi_amidolase"/>
</dbReference>
<dbReference type="Pfam" id="PF01955">
    <property type="entry name" value="CbiZ"/>
    <property type="match status" value="1"/>
</dbReference>
<protein>
    <submittedName>
        <fullName evidence="1">Adenosylcobinamide amidohydrolase</fullName>
    </submittedName>
</protein>
<sequence length="232" mass="25483">MIDAPCVRIDSASWLTANFEEPHNVLSWAIIGGGWTEQVDCVLWHRVRDDDLTPDIDPIDYFRKRLLQKEESGNVVGFLTSVSLENYSEVILQKENIRIRSVVTAGLGNSVRIGDVPFQSKVYGTINILVQCSAPLNLSTSLEAISLIAEARTLAVLEAGIPSQAGRKLATGTGTDCIAFASPARYPELRYTGKHTLLGHLIGKAVHDSVVQGIANWKENGSNRESIQRRNE</sequence>
<name>N1WHX5_9LEPT</name>
<gene>
    <name evidence="1" type="ORF">LEP1GSC060_3891</name>
</gene>
<dbReference type="PANTHER" id="PTHR35336:SF5">
    <property type="entry name" value="ADENOSYLCOBINAMIDE AMIDOHYDROLASE"/>
    <property type="match status" value="1"/>
</dbReference>
<dbReference type="OrthoDB" id="369673at2"/>
<proteinExistence type="predicted"/>
<dbReference type="Proteomes" id="UP000012313">
    <property type="component" value="Unassembled WGS sequence"/>
</dbReference>
<dbReference type="STRING" id="1218598.LEP1GSC060_3891"/>
<evidence type="ECO:0000313" key="1">
    <source>
        <dbReference type="EMBL" id="EMY78535.1"/>
    </source>
</evidence>
<accession>N1WHX5</accession>
<dbReference type="PANTHER" id="PTHR35336">
    <property type="entry name" value="ADENOSYLCOBINAMIDE AMIDOHYDROLASE"/>
    <property type="match status" value="1"/>
</dbReference>
<dbReference type="EMBL" id="AOHC02000021">
    <property type="protein sequence ID" value="EMY78535.1"/>
    <property type="molecule type" value="Genomic_DNA"/>
</dbReference>
<keyword evidence="2" id="KW-1185">Reference proteome</keyword>
<dbReference type="GO" id="GO:0016787">
    <property type="term" value="F:hydrolase activity"/>
    <property type="evidence" value="ECO:0007669"/>
    <property type="project" value="UniProtKB-KW"/>
</dbReference>
<dbReference type="RefSeq" id="WP_002998987.1">
    <property type="nucleotide sequence ID" value="NZ_AOHC02000021.1"/>
</dbReference>
<dbReference type="AlphaFoldDB" id="N1WHX5"/>
<organism evidence="1 2">
    <name type="scientific">Leptospira weilii serovar Ranarum str. ICFT</name>
    <dbReference type="NCBI Taxonomy" id="1218598"/>
    <lineage>
        <taxon>Bacteria</taxon>
        <taxon>Pseudomonadati</taxon>
        <taxon>Spirochaetota</taxon>
        <taxon>Spirochaetia</taxon>
        <taxon>Leptospirales</taxon>
        <taxon>Leptospiraceae</taxon>
        <taxon>Leptospira</taxon>
    </lineage>
</organism>
<evidence type="ECO:0000313" key="2">
    <source>
        <dbReference type="Proteomes" id="UP000012313"/>
    </source>
</evidence>